<keyword evidence="1" id="KW-0614">Plasmid</keyword>
<reference evidence="1" key="2">
    <citation type="submission" date="2015-07" db="EMBL/GenBank/DDBJ databases">
        <title>Plasmids, circular viruses and viroids from rat gut.</title>
        <authorList>
            <person name="Jorgensen T.J."/>
            <person name="Hansen M.A."/>
            <person name="Xu Z."/>
            <person name="Tabak M.A."/>
            <person name="Sorensen S.J."/>
            <person name="Hansen L.H."/>
        </authorList>
    </citation>
    <scope>NUCLEOTIDE SEQUENCE</scope>
    <source>
        <plasmid evidence="1">pRGFK1370</plasmid>
    </source>
</reference>
<evidence type="ECO:0000313" key="1">
    <source>
        <dbReference type="EMBL" id="CRY97100.1"/>
    </source>
</evidence>
<reference evidence="1" key="1">
    <citation type="submission" date="2015-06" db="EMBL/GenBank/DDBJ databases">
        <authorList>
            <person name="Joergensen T."/>
        </authorList>
    </citation>
    <scope>NUCLEOTIDE SEQUENCE</scope>
    <source>
        <plasmid evidence="1">pRGFK1370</plasmid>
    </source>
</reference>
<sequence length="86" mass="9611">MSRNATKKDIARRTAQHIINKIDHTDWHAIRESVNPCHDCPARGGPQEQSGEILSLCLACPLRPLMLDLADLEMRVSRGLPSPDEL</sequence>
<accession>A0A0H5Q6S4</accession>
<dbReference type="AlphaFoldDB" id="A0A0H5Q6S4"/>
<geneLocation type="plasmid" evidence="1">
    <name>pRGFK1370</name>
</geneLocation>
<dbReference type="EMBL" id="LN853931">
    <property type="protein sequence ID" value="CRY97100.1"/>
    <property type="molecule type" value="Genomic_DNA"/>
</dbReference>
<proteinExistence type="predicted"/>
<protein>
    <submittedName>
        <fullName evidence="1">Uncharacterized protein</fullName>
    </submittedName>
</protein>
<organism evidence="1">
    <name type="scientific">uncultured prokaryote</name>
    <dbReference type="NCBI Taxonomy" id="198431"/>
    <lineage>
        <taxon>unclassified sequences</taxon>
        <taxon>environmental samples</taxon>
    </lineage>
</organism>
<name>A0A0H5Q6S4_9ZZZZ</name>